<feature type="transmembrane region" description="Helical" evidence="1">
    <location>
        <begin position="45"/>
        <end position="63"/>
    </location>
</feature>
<gene>
    <name evidence="2" type="ORF">L596_003765</name>
</gene>
<proteinExistence type="predicted"/>
<dbReference type="Gene3D" id="1.10.1450.10">
    <property type="entry name" value="Tetraspanin"/>
    <property type="match status" value="1"/>
</dbReference>
<dbReference type="STRING" id="34508.A0A4U8UUP0"/>
<dbReference type="AlphaFoldDB" id="A0A4U8UUP0"/>
<reference evidence="2 3" key="2">
    <citation type="journal article" date="2019" name="G3 (Bethesda)">
        <title>Hybrid Assembly of the Genome of the Entomopathogenic Nematode Steinernema carpocapsae Identifies the X-Chromosome.</title>
        <authorList>
            <person name="Serra L."/>
            <person name="Macchietto M."/>
            <person name="Macias-Munoz A."/>
            <person name="McGill C.J."/>
            <person name="Rodriguez I.M."/>
            <person name="Rodriguez B."/>
            <person name="Murad R."/>
            <person name="Mortazavi A."/>
        </authorList>
    </citation>
    <scope>NUCLEOTIDE SEQUENCE [LARGE SCALE GENOMIC DNA]</scope>
    <source>
        <strain evidence="2 3">ALL</strain>
    </source>
</reference>
<reference evidence="2 3" key="1">
    <citation type="journal article" date="2015" name="Genome Biol.">
        <title>Comparative genomics of Steinernema reveals deeply conserved gene regulatory networks.</title>
        <authorList>
            <person name="Dillman A.R."/>
            <person name="Macchietto M."/>
            <person name="Porter C.F."/>
            <person name="Rogers A."/>
            <person name="Williams B."/>
            <person name="Antoshechkin I."/>
            <person name="Lee M.M."/>
            <person name="Goodwin Z."/>
            <person name="Lu X."/>
            <person name="Lewis E.E."/>
            <person name="Goodrich-Blair H."/>
            <person name="Stock S.P."/>
            <person name="Adams B.J."/>
            <person name="Sternberg P.W."/>
            <person name="Mortazavi A."/>
        </authorList>
    </citation>
    <scope>NUCLEOTIDE SEQUENCE [LARGE SCALE GENOMIC DNA]</scope>
    <source>
        <strain evidence="2 3">ALL</strain>
    </source>
</reference>
<evidence type="ECO:0000256" key="1">
    <source>
        <dbReference type="SAM" id="Phobius"/>
    </source>
</evidence>
<feature type="transmembrane region" description="Helical" evidence="1">
    <location>
        <begin position="239"/>
        <end position="263"/>
    </location>
</feature>
<name>A0A4U8UUP0_STECR</name>
<sequence length="281" mass="31668">MPWQNGSLCYVIAVLLGISLLLNSLSGLSDFRNLSVLSGSVPVGWVAIVELTSSVLLFTTLASQRWDFLNFQNPTLKVSALLTFHVLNVAASFMVIELSTASLIELNLGSLVAYMNSTFISGYGDPRYEHETVAIDYMHLKYSCCGLHGKDSVEFWQQTKWFRTQTDYPLRRIPKSCCVNVDKDEVLQFCNSTNSSFCNWLKSERREELCSGNRVLPPGIHFNDVVMHNDCFQRLATSILFYVTRSLILGVADAVGFLLLIALNTRSETYSFMEPQTLYHL</sequence>
<evidence type="ECO:0008006" key="4">
    <source>
        <dbReference type="Google" id="ProtNLM"/>
    </source>
</evidence>
<keyword evidence="3" id="KW-1185">Reference proteome</keyword>
<organism evidence="2 3">
    <name type="scientific">Steinernema carpocapsae</name>
    <name type="common">Entomopathogenic nematode</name>
    <dbReference type="NCBI Taxonomy" id="34508"/>
    <lineage>
        <taxon>Eukaryota</taxon>
        <taxon>Metazoa</taxon>
        <taxon>Ecdysozoa</taxon>
        <taxon>Nematoda</taxon>
        <taxon>Chromadorea</taxon>
        <taxon>Rhabditida</taxon>
        <taxon>Tylenchina</taxon>
        <taxon>Panagrolaimomorpha</taxon>
        <taxon>Strongyloidoidea</taxon>
        <taxon>Steinernematidae</taxon>
        <taxon>Steinernema</taxon>
    </lineage>
</organism>
<evidence type="ECO:0000313" key="3">
    <source>
        <dbReference type="Proteomes" id="UP000298663"/>
    </source>
</evidence>
<evidence type="ECO:0000313" key="2">
    <source>
        <dbReference type="EMBL" id="TMS36654.1"/>
    </source>
</evidence>
<dbReference type="EMBL" id="AZBU02000001">
    <property type="protein sequence ID" value="TMS36654.1"/>
    <property type="molecule type" value="Genomic_DNA"/>
</dbReference>
<accession>A0A4U8UUP0</accession>
<keyword evidence="1" id="KW-0812">Transmembrane</keyword>
<protein>
    <recommendedName>
        <fullName evidence="4">Tetraspanin</fullName>
    </recommendedName>
</protein>
<dbReference type="Proteomes" id="UP000298663">
    <property type="component" value="Unassembled WGS sequence"/>
</dbReference>
<keyword evidence="1" id="KW-1133">Transmembrane helix</keyword>
<feature type="transmembrane region" description="Helical" evidence="1">
    <location>
        <begin position="7"/>
        <end position="25"/>
    </location>
</feature>
<keyword evidence="1" id="KW-0472">Membrane</keyword>
<dbReference type="GO" id="GO:0016020">
    <property type="term" value="C:membrane"/>
    <property type="evidence" value="ECO:0007669"/>
    <property type="project" value="InterPro"/>
</dbReference>
<dbReference type="InterPro" id="IPR008952">
    <property type="entry name" value="Tetraspanin_EC2_sf"/>
</dbReference>
<comment type="caution">
    <text evidence="2">The sequence shown here is derived from an EMBL/GenBank/DDBJ whole genome shotgun (WGS) entry which is preliminary data.</text>
</comment>